<dbReference type="Gene3D" id="2.60.40.1170">
    <property type="entry name" value="Mu homology domain, subdomain B"/>
    <property type="match status" value="2"/>
</dbReference>
<evidence type="ECO:0000259" key="6">
    <source>
        <dbReference type="PROSITE" id="PS51072"/>
    </source>
</evidence>
<comment type="similarity">
    <text evidence="5">Belongs to the adaptor complexes medium subunit family.</text>
</comment>
<gene>
    <name evidence="7" type="ORF">BE221DRAFT_76701</name>
</gene>
<accession>A0A1Y5I765</accession>
<evidence type="ECO:0000313" key="7">
    <source>
        <dbReference type="EMBL" id="OUS45388.1"/>
    </source>
</evidence>
<dbReference type="InterPro" id="IPR011012">
    <property type="entry name" value="Longin-like_dom_sf"/>
</dbReference>
<evidence type="ECO:0000256" key="1">
    <source>
        <dbReference type="ARBA" id="ARBA00004308"/>
    </source>
</evidence>
<sequence length="580" mass="62942">MTNDTLLTTDKLKALTALTPPLRSSASSPISTAFPRFDARATARASAHGDVWTPKSNDRTRRRTAAMLISQFFILGPRGDALAHRDFRGDVPSTSREDFYRSTRFWSSNERSSVRSNRTTKTNASPPPAFERDGVNYLHVKASGLYFVATTTSNGSPSAVLELLGRLARLVKDYCGALTEDAVRKNSTLVSEVIDEAMDYGYAQTTSTEMLRERVCSEPVETGDDLAGVLVSAKADGARAVAQGAFKAGQKVEAVLKHNLGVKVNFPTKAAINLMNAASVASGVNRVSSSATQKSVVSASSATTRDEIFVDIIEKLNVTFSANGDVVTSEINGHIQVRNFLQGAGTKVKMALSEDLTIGGKGTSARGNYAGVILDDCNFHESAKLEQFDVDRTITLRPPQGEFSLMNYRSAGNFKPPFKVIAIFDESVPYKVGVELKLFADFPSKHTCTGLIVNLPIPKGALGATGRLPKSVPSGSQHVMFDAAEKQIVWQFKKFAGGSDHECSVQIALQSERIPNVRREIGPLSLSFQIPTFCASALAVRYLQVVGNRPLDPLDDEAPPRAPHRWIRYLTKSSSYVVRV</sequence>
<keyword evidence="3 5" id="KW-0653">Protein transport</keyword>
<dbReference type="Proteomes" id="UP000195557">
    <property type="component" value="Unassembled WGS sequence"/>
</dbReference>
<evidence type="ECO:0000256" key="2">
    <source>
        <dbReference type="ARBA" id="ARBA00022448"/>
    </source>
</evidence>
<dbReference type="AlphaFoldDB" id="A0A1Y5I765"/>
<comment type="subcellular location">
    <subcellularLocation>
        <location evidence="1">Endomembrane system</location>
    </subcellularLocation>
</comment>
<dbReference type="OMA" id="IFMAKRM"/>
<dbReference type="PANTHER" id="PTHR10529">
    <property type="entry name" value="AP COMPLEX SUBUNIT MU"/>
    <property type="match status" value="1"/>
</dbReference>
<dbReference type="PROSITE" id="PS51072">
    <property type="entry name" value="MHD"/>
    <property type="match status" value="1"/>
</dbReference>
<dbReference type="SUPFAM" id="SSF64356">
    <property type="entry name" value="SNARE-like"/>
    <property type="match status" value="1"/>
</dbReference>
<dbReference type="GO" id="GO:0030131">
    <property type="term" value="C:clathrin adaptor complex"/>
    <property type="evidence" value="ECO:0007669"/>
    <property type="project" value="UniProtKB-UniRule"/>
</dbReference>
<proteinExistence type="inferred from homology"/>
<keyword evidence="4" id="KW-0472">Membrane</keyword>
<dbReference type="GO" id="GO:0016192">
    <property type="term" value="P:vesicle-mediated transport"/>
    <property type="evidence" value="ECO:0007669"/>
    <property type="project" value="InterPro"/>
</dbReference>
<dbReference type="RefSeq" id="XP_003083889.2">
    <property type="nucleotide sequence ID" value="XM_003083841.2"/>
</dbReference>
<dbReference type="CDD" id="cd14838">
    <property type="entry name" value="AP4_Mu_N"/>
    <property type="match status" value="1"/>
</dbReference>
<reference evidence="7" key="1">
    <citation type="submission" date="2017-04" db="EMBL/GenBank/DDBJ databases">
        <title>Population genomics of picophytoplankton unveils novel chromosome hypervariability.</title>
        <authorList>
            <consortium name="DOE Joint Genome Institute"/>
            <person name="Blanc-Mathieu R."/>
            <person name="Krasovec M."/>
            <person name="Hebrard M."/>
            <person name="Yau S."/>
            <person name="Desgranges E."/>
            <person name="Martin J."/>
            <person name="Schackwitz W."/>
            <person name="Kuo A."/>
            <person name="Salin G."/>
            <person name="Donnadieu C."/>
            <person name="Desdevises Y."/>
            <person name="Sanchez-Ferandin S."/>
            <person name="Moreau H."/>
            <person name="Rivals E."/>
            <person name="Grigoriev I.V."/>
            <person name="Grimsley N."/>
            <person name="Eyre-Walker A."/>
            <person name="Piganeau G."/>
        </authorList>
    </citation>
    <scope>NUCLEOTIDE SEQUENCE [LARGE SCALE GENOMIC DNA]</scope>
    <source>
        <strain evidence="7">RCC 1115</strain>
    </source>
</reference>
<dbReference type="eggNOG" id="KOG0937">
    <property type="taxonomic scope" value="Eukaryota"/>
</dbReference>
<dbReference type="KEGG" id="ota:OT_ostta17g01200"/>
<dbReference type="Gene3D" id="3.30.450.60">
    <property type="match status" value="1"/>
</dbReference>
<dbReference type="InterPro" id="IPR050431">
    <property type="entry name" value="Adaptor_comp_med_subunit"/>
</dbReference>
<dbReference type="CDD" id="cd09253">
    <property type="entry name" value="AP-4_Mu4_Cterm"/>
    <property type="match status" value="1"/>
</dbReference>
<dbReference type="SUPFAM" id="SSF49447">
    <property type="entry name" value="Second domain of Mu2 adaptin subunit (ap50) of ap2 adaptor"/>
    <property type="match status" value="1"/>
</dbReference>
<dbReference type="OrthoDB" id="10259133at2759"/>
<keyword evidence="2 5" id="KW-0813">Transport</keyword>
<dbReference type="FunFam" id="3.30.450.60:FF:000002">
    <property type="entry name" value="AP-2 complex subunit mu, putative"/>
    <property type="match status" value="1"/>
</dbReference>
<evidence type="ECO:0000256" key="5">
    <source>
        <dbReference type="PIRNR" id="PIRNR005992"/>
    </source>
</evidence>
<feature type="domain" description="MHD" evidence="6">
    <location>
        <begin position="305"/>
        <end position="579"/>
    </location>
</feature>
<dbReference type="PIRSF" id="PIRSF005992">
    <property type="entry name" value="Clathrin_mu"/>
    <property type="match status" value="1"/>
</dbReference>
<dbReference type="Pfam" id="PF00928">
    <property type="entry name" value="Adap_comp_sub"/>
    <property type="match status" value="1"/>
</dbReference>
<evidence type="ECO:0000256" key="4">
    <source>
        <dbReference type="ARBA" id="ARBA00023136"/>
    </source>
</evidence>
<dbReference type="GO" id="GO:0012505">
    <property type="term" value="C:endomembrane system"/>
    <property type="evidence" value="ECO:0007669"/>
    <property type="project" value="UniProtKB-SubCell"/>
</dbReference>
<dbReference type="EMBL" id="KZ155790">
    <property type="protein sequence ID" value="OUS45388.1"/>
    <property type="molecule type" value="Genomic_DNA"/>
</dbReference>
<organism evidence="7">
    <name type="scientific">Ostreococcus tauri</name>
    <name type="common">Marine green alga</name>
    <dbReference type="NCBI Taxonomy" id="70448"/>
    <lineage>
        <taxon>Eukaryota</taxon>
        <taxon>Viridiplantae</taxon>
        <taxon>Chlorophyta</taxon>
        <taxon>Mamiellophyceae</taxon>
        <taxon>Mamiellales</taxon>
        <taxon>Bathycoccaceae</taxon>
        <taxon>Ostreococcus</taxon>
    </lineage>
</organism>
<dbReference type="GO" id="GO:0006886">
    <property type="term" value="P:intracellular protein transport"/>
    <property type="evidence" value="ECO:0007669"/>
    <property type="project" value="UniProtKB-UniRule"/>
</dbReference>
<dbReference type="InterPro" id="IPR036168">
    <property type="entry name" value="AP2_Mu_C_sf"/>
</dbReference>
<dbReference type="InterPro" id="IPR001392">
    <property type="entry name" value="Clathrin_mu"/>
</dbReference>
<evidence type="ECO:0000256" key="3">
    <source>
        <dbReference type="ARBA" id="ARBA00022927"/>
    </source>
</evidence>
<protein>
    <submittedName>
        <fullName evidence="7">Putative clathrin-adaptor medium chain apm 4</fullName>
    </submittedName>
</protein>
<dbReference type="InterPro" id="IPR028565">
    <property type="entry name" value="MHD"/>
</dbReference>
<name>A0A1Y5I765_OSTTA</name>